<dbReference type="Gene3D" id="1.10.10.10">
    <property type="entry name" value="Winged helix-like DNA-binding domain superfamily/Winged helix DNA-binding domain"/>
    <property type="match status" value="1"/>
</dbReference>
<sequence length="785" mass="89962">MRKILLPILFYLLSIGVPAHAQYKLWVDDFVFACENEITNIESSFYNGINAFLLEIEENETDLIVTNAKDRPTIAQVLSAIHQHLPFNNQEPVSLIISGNFNQDRVHQVLDIEFHDKLYMHHARDEWPTISAIKNEGYRILTFFEQEIVFTSEEQIGRSKLYSERFSSDPLGKLVLFQTTENNENAVLRASIQMWKQTGKTPNFICATSIGNRSVLRQAADSLNRLRRFRGEIKYNGELLNEIYWRHEPDRITPARFSLPLTGQQQFLVPYKNGYRLSPPEMIHHGAMEDEPRIFTAHDIFLEDKLIYDFAFDGEITNNAEPEWNNIIKKEISFINDKTRGKVLYFSTDDSYIDYSKENELDFEAPISIAAWIRPDSLPRFTSIMGLGSAFSFKLFRGNPDLTAATIKDHVIRTTIERSNWSHLAVVLNPVRTVIFFINGEKVAELALSEIKPSGQSLVIGNNIWGEQFYGAMDDLKIWNRGLSSKEIALLYQEEHNKKKPISGWTIGFLLTIVALGIIILRKRISVSATTTPKARVSHKSNMLQLFGSFQIHTQAQGDMSKAFSPLLRQILSYLVLRSAEVGDGVNTNKLTDTFWPGMSKDKAKENRGANIKKLRKVLAETGGLKVVYENRKWFIETDDEFSIDILEYVKSKSILYKELECNGVTRASLCELLDLLERGNILQNMHHEWVDHFKNKISNEVDILLSQIYHSEGSKLGPEINTRLANTILLFDNLNEQALKILIRELMTSGKHGQAQQAYKAFAKNYRVLYGEAFEIEYQDLIAP</sequence>
<evidence type="ECO:0000256" key="2">
    <source>
        <dbReference type="ARBA" id="ARBA00023157"/>
    </source>
</evidence>
<dbReference type="InterPro" id="IPR036388">
    <property type="entry name" value="WH-like_DNA-bd_sf"/>
</dbReference>
<accession>A0ABT8KY35</accession>
<dbReference type="Proteomes" id="UP001172082">
    <property type="component" value="Unassembled WGS sequence"/>
</dbReference>
<reference evidence="5" key="1">
    <citation type="submission" date="2023-06" db="EMBL/GenBank/DDBJ databases">
        <title>Genomic of Parafulvivirga corallium.</title>
        <authorList>
            <person name="Wang G."/>
        </authorList>
    </citation>
    <scope>NUCLEOTIDE SEQUENCE</scope>
    <source>
        <strain evidence="5">BMA10</strain>
    </source>
</reference>
<protein>
    <recommendedName>
        <fullName evidence="4">LamG-like jellyroll fold domain-containing protein</fullName>
    </recommendedName>
</protein>
<evidence type="ECO:0000256" key="3">
    <source>
        <dbReference type="SAM" id="Phobius"/>
    </source>
</evidence>
<dbReference type="EMBL" id="JAUJEA010000025">
    <property type="protein sequence ID" value="MDN5205705.1"/>
    <property type="molecule type" value="Genomic_DNA"/>
</dbReference>
<comment type="caution">
    <text evidence="5">The sequence shown here is derived from an EMBL/GenBank/DDBJ whole genome shotgun (WGS) entry which is preliminary data.</text>
</comment>
<evidence type="ECO:0000313" key="5">
    <source>
        <dbReference type="EMBL" id="MDN5205705.1"/>
    </source>
</evidence>
<dbReference type="PANTHER" id="PTHR35807:SF1">
    <property type="entry name" value="TRANSCRIPTIONAL REGULATOR REDD"/>
    <property type="match status" value="1"/>
</dbReference>
<dbReference type="InterPro" id="IPR013320">
    <property type="entry name" value="ConA-like_dom_sf"/>
</dbReference>
<dbReference type="RefSeq" id="WP_346755723.1">
    <property type="nucleotide sequence ID" value="NZ_JAUJEA010000025.1"/>
</dbReference>
<dbReference type="SMART" id="SM00560">
    <property type="entry name" value="LamGL"/>
    <property type="match status" value="1"/>
</dbReference>
<dbReference type="SUPFAM" id="SSF49899">
    <property type="entry name" value="Concanavalin A-like lectins/glucanases"/>
    <property type="match status" value="1"/>
</dbReference>
<dbReference type="Pfam" id="PF13385">
    <property type="entry name" value="Laminin_G_3"/>
    <property type="match status" value="1"/>
</dbReference>
<feature type="domain" description="LamG-like jellyroll fold" evidence="4">
    <location>
        <begin position="365"/>
        <end position="486"/>
    </location>
</feature>
<keyword evidence="1" id="KW-0732">Signal</keyword>
<dbReference type="InterPro" id="IPR051677">
    <property type="entry name" value="AfsR-DnrI-RedD_regulator"/>
</dbReference>
<gene>
    <name evidence="5" type="ORF">QQ008_30250</name>
</gene>
<feature type="transmembrane region" description="Helical" evidence="3">
    <location>
        <begin position="502"/>
        <end position="521"/>
    </location>
</feature>
<evidence type="ECO:0000259" key="4">
    <source>
        <dbReference type="SMART" id="SM00560"/>
    </source>
</evidence>
<keyword evidence="6" id="KW-1185">Reference proteome</keyword>
<evidence type="ECO:0000256" key="1">
    <source>
        <dbReference type="ARBA" id="ARBA00022729"/>
    </source>
</evidence>
<dbReference type="PANTHER" id="PTHR35807">
    <property type="entry name" value="TRANSCRIPTIONAL REGULATOR REDD-RELATED"/>
    <property type="match status" value="1"/>
</dbReference>
<dbReference type="Gene3D" id="2.60.120.200">
    <property type="match status" value="1"/>
</dbReference>
<keyword evidence="3" id="KW-1133">Transmembrane helix</keyword>
<evidence type="ECO:0000313" key="6">
    <source>
        <dbReference type="Proteomes" id="UP001172082"/>
    </source>
</evidence>
<keyword evidence="3" id="KW-0472">Membrane</keyword>
<keyword evidence="2" id="KW-1015">Disulfide bond</keyword>
<organism evidence="5 6">
    <name type="scientific">Splendidivirga corallicola</name>
    <dbReference type="NCBI Taxonomy" id="3051826"/>
    <lineage>
        <taxon>Bacteria</taxon>
        <taxon>Pseudomonadati</taxon>
        <taxon>Bacteroidota</taxon>
        <taxon>Cytophagia</taxon>
        <taxon>Cytophagales</taxon>
        <taxon>Splendidivirgaceae</taxon>
        <taxon>Splendidivirga</taxon>
    </lineage>
</organism>
<keyword evidence="3" id="KW-0812">Transmembrane</keyword>
<name>A0ABT8KY35_9BACT</name>
<dbReference type="InterPro" id="IPR006558">
    <property type="entry name" value="LamG-like"/>
</dbReference>
<proteinExistence type="predicted"/>